<accession>A0A0B2V872</accession>
<evidence type="ECO:0000313" key="2">
    <source>
        <dbReference type="EMBL" id="KHN77165.1"/>
    </source>
</evidence>
<reference evidence="2 3" key="1">
    <citation type="submission" date="2014-11" db="EMBL/GenBank/DDBJ databases">
        <title>Genetic blueprint of the zoonotic pathogen Toxocara canis.</title>
        <authorList>
            <person name="Zhu X.-Q."/>
            <person name="Korhonen P.K."/>
            <person name="Cai H."/>
            <person name="Young N.D."/>
            <person name="Nejsum P."/>
            <person name="von Samson-Himmelstjerna G."/>
            <person name="Boag P.R."/>
            <person name="Tan P."/>
            <person name="Li Q."/>
            <person name="Min J."/>
            <person name="Yang Y."/>
            <person name="Wang X."/>
            <person name="Fang X."/>
            <person name="Hall R.S."/>
            <person name="Hofmann A."/>
            <person name="Sternberg P.W."/>
            <person name="Jex A.R."/>
            <person name="Gasser R.B."/>
        </authorList>
    </citation>
    <scope>NUCLEOTIDE SEQUENCE [LARGE SCALE GENOMIC DNA]</scope>
    <source>
        <strain evidence="2">PN_DK_2014</strain>
    </source>
</reference>
<feature type="chain" id="PRO_5002095977" evidence="1">
    <location>
        <begin position="23"/>
        <end position="144"/>
    </location>
</feature>
<dbReference type="Proteomes" id="UP000031036">
    <property type="component" value="Unassembled WGS sequence"/>
</dbReference>
<protein>
    <submittedName>
        <fullName evidence="2">Uncharacterized protein</fullName>
    </submittedName>
</protein>
<gene>
    <name evidence="2" type="ORF">Tcan_18677</name>
</gene>
<evidence type="ECO:0000313" key="3">
    <source>
        <dbReference type="Proteomes" id="UP000031036"/>
    </source>
</evidence>
<comment type="caution">
    <text evidence="2">The sequence shown here is derived from an EMBL/GenBank/DDBJ whole genome shotgun (WGS) entry which is preliminary data.</text>
</comment>
<sequence length="144" mass="16570">MRNTLAVRNIWLIVTLLEISGGLPLFKKPSDIDDRADALADLADVLRKMENRRTEHIFGIDDPLFFSTNSQSISGPSQNNMRWAKSMNRNCFFSITNCVRLPISSPQTNRRYQQYVEGMQILVDDLPTSLPLKKHYIFGDRQHS</sequence>
<dbReference type="OrthoDB" id="10585367at2759"/>
<proteinExistence type="predicted"/>
<dbReference type="AlphaFoldDB" id="A0A0B2V872"/>
<feature type="signal peptide" evidence="1">
    <location>
        <begin position="1"/>
        <end position="22"/>
    </location>
</feature>
<dbReference type="EMBL" id="JPKZ01002357">
    <property type="protein sequence ID" value="KHN77165.1"/>
    <property type="molecule type" value="Genomic_DNA"/>
</dbReference>
<keyword evidence="1" id="KW-0732">Signal</keyword>
<name>A0A0B2V872_TOXCA</name>
<evidence type="ECO:0000256" key="1">
    <source>
        <dbReference type="SAM" id="SignalP"/>
    </source>
</evidence>
<organism evidence="2 3">
    <name type="scientific">Toxocara canis</name>
    <name type="common">Canine roundworm</name>
    <dbReference type="NCBI Taxonomy" id="6265"/>
    <lineage>
        <taxon>Eukaryota</taxon>
        <taxon>Metazoa</taxon>
        <taxon>Ecdysozoa</taxon>
        <taxon>Nematoda</taxon>
        <taxon>Chromadorea</taxon>
        <taxon>Rhabditida</taxon>
        <taxon>Spirurina</taxon>
        <taxon>Ascaridomorpha</taxon>
        <taxon>Ascaridoidea</taxon>
        <taxon>Toxocaridae</taxon>
        <taxon>Toxocara</taxon>
    </lineage>
</organism>
<keyword evidence="3" id="KW-1185">Reference proteome</keyword>